<reference evidence="1 2" key="1">
    <citation type="submission" date="2016-10" db="EMBL/GenBank/DDBJ databases">
        <title>Complete genome sequences of three Cupriavidus strains isolated from various Malaysian environments.</title>
        <authorList>
            <person name="Abdullah A.A.-A."/>
            <person name="Shafie N.A.H."/>
            <person name="Lau N.S."/>
        </authorList>
    </citation>
    <scope>NUCLEOTIDE SEQUENCE [LARGE SCALE GENOMIC DNA]</scope>
    <source>
        <strain evidence="1 2">USMAA1020</strain>
        <plasmid evidence="1 2">unnamed1</plasmid>
    </source>
</reference>
<protein>
    <recommendedName>
        <fullName evidence="3">HTH merR-type domain-containing protein</fullName>
    </recommendedName>
</protein>
<sequence length="132" mass="14562">MTTGRRSVALAVIDALLDGRSVCAEVFAREIKAAGANVRAVLRYVQPHVNAERRPDEPGRNRTYYTAADEDALSLLREDFAKNGWNPRTRLPRVSRPAFTALLAAWGIAPAQIALPTIVHRLAVPEDEMEEA</sequence>
<keyword evidence="2" id="KW-1185">Reference proteome</keyword>
<accession>A0ABN4U1C9</accession>
<gene>
    <name evidence="1" type="ORF">BKK80_34585</name>
</gene>
<evidence type="ECO:0000313" key="1">
    <source>
        <dbReference type="EMBL" id="AOZ11089.1"/>
    </source>
</evidence>
<name>A0ABN4U1C9_9BURK</name>
<organism evidence="1 2">
    <name type="scientific">Cupriavidus malaysiensis</name>
    <dbReference type="NCBI Taxonomy" id="367825"/>
    <lineage>
        <taxon>Bacteria</taxon>
        <taxon>Pseudomonadati</taxon>
        <taxon>Pseudomonadota</taxon>
        <taxon>Betaproteobacteria</taxon>
        <taxon>Burkholderiales</taxon>
        <taxon>Burkholderiaceae</taxon>
        <taxon>Cupriavidus</taxon>
    </lineage>
</organism>
<proteinExistence type="predicted"/>
<evidence type="ECO:0000313" key="2">
    <source>
        <dbReference type="Proteomes" id="UP000177515"/>
    </source>
</evidence>
<dbReference type="Proteomes" id="UP000177515">
    <property type="component" value="Plasmid unnamed1"/>
</dbReference>
<geneLocation type="plasmid" evidence="1 2">
    <name>unnamed1</name>
</geneLocation>
<dbReference type="EMBL" id="CP017756">
    <property type="protein sequence ID" value="AOZ11089.1"/>
    <property type="molecule type" value="Genomic_DNA"/>
</dbReference>
<evidence type="ECO:0008006" key="3">
    <source>
        <dbReference type="Google" id="ProtNLM"/>
    </source>
</evidence>
<keyword evidence="1" id="KW-0614">Plasmid</keyword>